<name>A0A6P8YG75_THRPL</name>
<organism evidence="4">
    <name type="scientific">Thrips palmi</name>
    <name type="common">Melon thrips</name>
    <dbReference type="NCBI Taxonomy" id="161013"/>
    <lineage>
        <taxon>Eukaryota</taxon>
        <taxon>Metazoa</taxon>
        <taxon>Ecdysozoa</taxon>
        <taxon>Arthropoda</taxon>
        <taxon>Hexapoda</taxon>
        <taxon>Insecta</taxon>
        <taxon>Pterygota</taxon>
        <taxon>Neoptera</taxon>
        <taxon>Paraneoptera</taxon>
        <taxon>Thysanoptera</taxon>
        <taxon>Terebrantia</taxon>
        <taxon>Thripoidea</taxon>
        <taxon>Thripidae</taxon>
        <taxon>Thrips</taxon>
    </lineage>
</organism>
<dbReference type="RefSeq" id="XP_034238738.1">
    <property type="nucleotide sequence ID" value="XM_034382847.1"/>
</dbReference>
<feature type="compositionally biased region" description="Low complexity" evidence="2">
    <location>
        <begin position="137"/>
        <end position="149"/>
    </location>
</feature>
<accession>A0A6P8YG75</accession>
<feature type="region of interest" description="Disordered" evidence="2">
    <location>
        <begin position="245"/>
        <end position="264"/>
    </location>
</feature>
<dbReference type="PANTHER" id="PTHR33663:SF2">
    <property type="entry name" value="COILED-COIL DOMAIN-CONTAINING PROTEIN 177"/>
    <property type="match status" value="1"/>
</dbReference>
<keyword evidence="3" id="KW-1185">Reference proteome</keyword>
<dbReference type="Proteomes" id="UP000515158">
    <property type="component" value="Unplaced"/>
</dbReference>
<keyword evidence="1" id="KW-0175">Coiled coil</keyword>
<gene>
    <name evidence="4" type="primary">LOC117643768</name>
</gene>
<evidence type="ECO:0000256" key="2">
    <source>
        <dbReference type="SAM" id="MobiDB-lite"/>
    </source>
</evidence>
<feature type="coiled-coil region" evidence="1">
    <location>
        <begin position="439"/>
        <end position="520"/>
    </location>
</feature>
<feature type="region of interest" description="Disordered" evidence="2">
    <location>
        <begin position="130"/>
        <end position="162"/>
    </location>
</feature>
<evidence type="ECO:0000313" key="4">
    <source>
        <dbReference type="RefSeq" id="XP_034238738.1"/>
    </source>
</evidence>
<proteinExistence type="predicted"/>
<feature type="compositionally biased region" description="Polar residues" evidence="2">
    <location>
        <begin position="286"/>
        <end position="303"/>
    </location>
</feature>
<feature type="region of interest" description="Disordered" evidence="2">
    <location>
        <begin position="286"/>
        <end position="328"/>
    </location>
</feature>
<dbReference type="GeneID" id="117643768"/>
<sequence length="683" mass="77524">MAPFLAFESHFQWMQVERRCRWGAEGSPRGSPEPLALHLQLAKLDLFNFDSAAAWHSPVVLTSPRSLAACRRAGVKPVELLYRSEQEVLATLPPDVPSSVLKAVHRRTEDERQAKLHACRAIRHQLVQQAGRFGQDSSRGSSKGSSPPRHVGHVFLPDSPKRDHDAALAAPLFPAKRDVLQAASPEGPEGDAKVVARAPGTPPEDCRKDAKKVITFSAHCTSPSPPPSRKELLDKENAARLANRVSLEPALDSRQGSRPECRLEAKPVSRLDRLDVALGAISPNLSAATSPARSVRSQRSTPSTDRKAASLSVPDCDSGRGSSTVHSAEHGVVHSLRLSRLETATPSDLGSWMPGSVLGLGLGLGEEVVVPEHDRRILESMAMKKQQERRDEEAAHRAHLQWEQERQLRRQMELERAAKWQASVNARRQWEAKENARRMEAVKRSLRLAQQRLEESIRLKEERVQLRVLEEDVQRMVLQGERSKEYAARRLEVEEKLLHIQEGERSYRRLLDEELRLEREAKHSDARALHADLEHGLQLWRERCAALREKAALRAQERALEHREYVRAKLHRSNQRRRRQHRVLHARVLAEEECRQRAQRGEIRDKDQRIRQLRRLKERAVEESREQAYATASLREELRRALSPETFDRKAARVQLEMRISTGRACASSLSPEPTNRSHIFLG</sequence>
<feature type="compositionally biased region" description="Basic and acidic residues" evidence="2">
    <location>
        <begin position="255"/>
        <end position="264"/>
    </location>
</feature>
<feature type="region of interest" description="Disordered" evidence="2">
    <location>
        <begin position="183"/>
        <end position="207"/>
    </location>
</feature>
<reference evidence="4" key="1">
    <citation type="submission" date="2025-08" db="UniProtKB">
        <authorList>
            <consortium name="RefSeq"/>
        </authorList>
    </citation>
    <scope>IDENTIFICATION</scope>
    <source>
        <tissue evidence="4">Total insect</tissue>
    </source>
</reference>
<dbReference type="PANTHER" id="PTHR33663">
    <property type="entry name" value="COILED-COIL DOMAIN-CONTAINING PROTEIN 177"/>
    <property type="match status" value="1"/>
</dbReference>
<evidence type="ECO:0000313" key="3">
    <source>
        <dbReference type="Proteomes" id="UP000515158"/>
    </source>
</evidence>
<dbReference type="AlphaFoldDB" id="A0A6P8YG75"/>
<evidence type="ECO:0000256" key="1">
    <source>
        <dbReference type="SAM" id="Coils"/>
    </source>
</evidence>
<dbReference type="InParanoid" id="A0A6P8YG75"/>
<protein>
    <submittedName>
        <fullName evidence="4">Coiled-coil domain-containing protein 177</fullName>
    </submittedName>
</protein>
<dbReference type="InterPro" id="IPR029090">
    <property type="entry name" value="DUF4659"/>
</dbReference>
<dbReference type="KEGG" id="tpal:117643768"/>
<dbReference type="OrthoDB" id="200110at2759"/>
<dbReference type="Pfam" id="PF15558">
    <property type="entry name" value="DUF4659"/>
    <property type="match status" value="1"/>
</dbReference>